<proteinExistence type="predicted"/>
<dbReference type="EMBL" id="CP011859">
    <property type="protein sequence ID" value="AQY21465.1"/>
    <property type="molecule type" value="Genomic_DNA"/>
</dbReference>
<organism evidence="1 2">
    <name type="scientific">Riemerella anatipestifer</name>
    <name type="common">Moraxella anatipestifer</name>
    <dbReference type="NCBI Taxonomy" id="34085"/>
    <lineage>
        <taxon>Bacteria</taxon>
        <taxon>Pseudomonadati</taxon>
        <taxon>Bacteroidota</taxon>
        <taxon>Flavobacteriia</taxon>
        <taxon>Flavobacteriales</taxon>
        <taxon>Weeksellaceae</taxon>
        <taxon>Riemerella</taxon>
    </lineage>
</organism>
<gene>
    <name evidence="1" type="ORF">AB406_0507</name>
</gene>
<dbReference type="Proteomes" id="UP000189883">
    <property type="component" value="Chromosome"/>
</dbReference>
<dbReference type="AlphaFoldDB" id="A0A1S7DQS4"/>
<dbReference type="RefSeq" id="WP_185114024.1">
    <property type="nucleotide sequence ID" value="NZ_CP011859.1"/>
</dbReference>
<reference evidence="1 2" key="1">
    <citation type="submission" date="2015-06" db="EMBL/GenBank/DDBJ databases">
        <title>R. anatipestifer strain HXb2 is the most virulent strain so far, and the genome sequence would help us uncover the pathogenesis.</title>
        <authorList>
            <person name="Hu Q."/>
            <person name="Qi J."/>
            <person name="Bo H."/>
            <person name="Liu G."/>
            <person name="Tao M."/>
            <person name="Ding Y."/>
            <person name="Xue Y."/>
        </authorList>
    </citation>
    <scope>NUCLEOTIDE SEQUENCE [LARGE SCALE GENOMIC DNA]</scope>
    <source>
        <strain evidence="1 2">HXb2</strain>
    </source>
</reference>
<evidence type="ECO:0000313" key="2">
    <source>
        <dbReference type="Proteomes" id="UP000189883"/>
    </source>
</evidence>
<evidence type="ECO:0000313" key="1">
    <source>
        <dbReference type="EMBL" id="AQY21465.1"/>
    </source>
</evidence>
<sequence>MLKVENSVNEILLLSNSISDTYFTPGTAHMAIERKQAASGIYYETQITYSIPGTPSIEDMDKFSSYGAICATTHSGRSIVLHNNDVFMNTPLVFNIEGDLKKTIIKTSIQTLKIP</sequence>
<accession>A0A1S7DQS4</accession>
<protein>
    <submittedName>
        <fullName evidence="1">Uncharacterized protein</fullName>
    </submittedName>
</protein>
<name>A0A1S7DQS4_RIEAN</name>